<dbReference type="InterPro" id="IPR001650">
    <property type="entry name" value="Helicase_C-like"/>
</dbReference>
<evidence type="ECO:0000259" key="2">
    <source>
        <dbReference type="PROSITE" id="PS51194"/>
    </source>
</evidence>
<feature type="domain" description="Helicase ATP-binding" evidence="1">
    <location>
        <begin position="19"/>
        <end position="178"/>
    </location>
</feature>
<dbReference type="Pfam" id="PF04851">
    <property type="entry name" value="ResIII"/>
    <property type="match status" value="1"/>
</dbReference>
<feature type="domain" description="Helicase C-terminal" evidence="2">
    <location>
        <begin position="237"/>
        <end position="380"/>
    </location>
</feature>
<dbReference type="InterPro" id="IPR014001">
    <property type="entry name" value="Helicase_ATP-bd"/>
</dbReference>
<dbReference type="Proteomes" id="UP000317763">
    <property type="component" value="Unassembled WGS sequence"/>
</dbReference>
<evidence type="ECO:0000259" key="1">
    <source>
        <dbReference type="PROSITE" id="PS51192"/>
    </source>
</evidence>
<dbReference type="GO" id="GO:0016787">
    <property type="term" value="F:hydrolase activity"/>
    <property type="evidence" value="ECO:0007669"/>
    <property type="project" value="UniProtKB-KW"/>
</dbReference>
<dbReference type="EMBL" id="VJOM01000006">
    <property type="protein sequence ID" value="TSE32976.1"/>
    <property type="molecule type" value="Genomic_DNA"/>
</dbReference>
<dbReference type="CDD" id="cd18799">
    <property type="entry name" value="SF2_C_EcoAI-like"/>
    <property type="match status" value="1"/>
</dbReference>
<dbReference type="PANTHER" id="PTHR47396">
    <property type="entry name" value="TYPE I RESTRICTION ENZYME ECOKI R PROTEIN"/>
    <property type="match status" value="1"/>
</dbReference>
<dbReference type="InterPro" id="IPR027417">
    <property type="entry name" value="P-loop_NTPase"/>
</dbReference>
<dbReference type="GO" id="GO:0005524">
    <property type="term" value="F:ATP binding"/>
    <property type="evidence" value="ECO:0007669"/>
    <property type="project" value="InterPro"/>
</dbReference>
<sequence length="535" mass="59301">MSLTLRPYQQRVLDELWQWFADHPDGDPIVEACVGAGKSVLIAELCRRAIAQYPGTRILMLVHSKELIEQNLAKLIAVWPDAPVGAYSASMGARQLGRAITYATIGSVRNRAHQLGHLDLLLVDECHLISDSETTMYRKLIDELRRYCPHLRVIGWTGTPFRGDGVWLTQSGLFTHIAARVTMRELLDDGYLAPLVRAETSARIDTSGVRLQGGDYVVQALAQASDKTEIVRAACAEIVRLAADRQRWLVFAVTIEHAQHIAMELQVAHGIACDVVSAKTPKAERERLIRDFRAGRLRALVNVAVLTTGFDVPELDCIALLRATRSPVLYVQIAGRGMRTAPGKRDCLWLDFTDTTATLGPVDQVKGRVKQAKGGGEAPIKHCEACGNPNPAGARKCAACGHALPEPERVQHMRVADTSSAVLSTDIVWHSVTEVAYSRHPGKDGKPDTLRVDYWSAWRRVASEFICLEHEGYARMKARQWWQQRGEMPPPDTIDEALARTSELREPSPIAVQMDGKYPRVVACRFDTSKEAITT</sequence>
<dbReference type="InterPro" id="IPR050742">
    <property type="entry name" value="Helicase_Restrict-Modif_Enz"/>
</dbReference>
<evidence type="ECO:0000313" key="4">
    <source>
        <dbReference type="Proteomes" id="UP000317763"/>
    </source>
</evidence>
<accession>A0A554XB12</accession>
<dbReference type="PROSITE" id="PS51192">
    <property type="entry name" value="HELICASE_ATP_BIND_1"/>
    <property type="match status" value="1"/>
</dbReference>
<dbReference type="GO" id="GO:0003678">
    <property type="term" value="F:DNA helicase activity"/>
    <property type="evidence" value="ECO:0007669"/>
    <property type="project" value="UniProtKB-EC"/>
</dbReference>
<dbReference type="SUPFAM" id="SSF52540">
    <property type="entry name" value="P-loop containing nucleoside triphosphate hydrolases"/>
    <property type="match status" value="1"/>
</dbReference>
<keyword evidence="3" id="KW-0547">Nucleotide-binding</keyword>
<dbReference type="SMART" id="SM00487">
    <property type="entry name" value="DEXDc"/>
    <property type="match status" value="1"/>
</dbReference>
<dbReference type="PANTHER" id="PTHR47396:SF1">
    <property type="entry name" value="ATP-DEPENDENT HELICASE IRC3-RELATED"/>
    <property type="match status" value="1"/>
</dbReference>
<keyword evidence="3" id="KW-0067">ATP-binding</keyword>
<dbReference type="Pfam" id="PF00271">
    <property type="entry name" value="Helicase_C"/>
    <property type="match status" value="1"/>
</dbReference>
<comment type="caution">
    <text evidence="3">The sequence shown here is derived from an EMBL/GenBank/DDBJ whole genome shotgun (WGS) entry which is preliminary data.</text>
</comment>
<proteinExistence type="predicted"/>
<dbReference type="InterPro" id="IPR006935">
    <property type="entry name" value="Helicase/UvrB_N"/>
</dbReference>
<dbReference type="GO" id="GO:0005829">
    <property type="term" value="C:cytosol"/>
    <property type="evidence" value="ECO:0007669"/>
    <property type="project" value="TreeGrafter"/>
</dbReference>
<dbReference type="Gene3D" id="3.40.50.300">
    <property type="entry name" value="P-loop containing nucleotide triphosphate hydrolases"/>
    <property type="match status" value="2"/>
</dbReference>
<keyword evidence="3" id="KW-0378">Hydrolase</keyword>
<gene>
    <name evidence="3" type="primary">radD</name>
    <name evidence="3" type="ORF">Ttaiw_00837</name>
</gene>
<dbReference type="GO" id="GO:0003677">
    <property type="term" value="F:DNA binding"/>
    <property type="evidence" value="ECO:0007669"/>
    <property type="project" value="InterPro"/>
</dbReference>
<name>A0A554XB12_9BURK</name>
<evidence type="ECO:0000313" key="3">
    <source>
        <dbReference type="EMBL" id="TSE32976.1"/>
    </source>
</evidence>
<keyword evidence="4" id="KW-1185">Reference proteome</keyword>
<keyword evidence="3" id="KW-0347">Helicase</keyword>
<dbReference type="RefSeq" id="WP_185974872.1">
    <property type="nucleotide sequence ID" value="NZ_CP083911.1"/>
</dbReference>
<dbReference type="AlphaFoldDB" id="A0A554XB12"/>
<dbReference type="SMART" id="SM00490">
    <property type="entry name" value="HELICc"/>
    <property type="match status" value="1"/>
</dbReference>
<protein>
    <submittedName>
        <fullName evidence="3">Putative DNA repair helicase RadD</fullName>
        <ecNumber evidence="3">3.6.4.12</ecNumber>
    </submittedName>
</protein>
<dbReference type="EC" id="3.6.4.12" evidence="3"/>
<dbReference type="PROSITE" id="PS51194">
    <property type="entry name" value="HELICASE_CTER"/>
    <property type="match status" value="1"/>
</dbReference>
<reference evidence="3 4" key="1">
    <citation type="submission" date="2019-07" db="EMBL/GenBank/DDBJ databases">
        <title>Tepidimonas taiwanensis I1-1 draft genome.</title>
        <authorList>
            <person name="Da Costa M.S."/>
            <person name="Froufe H.J.C."/>
            <person name="Egas C."/>
            <person name="Albuquerque L."/>
        </authorList>
    </citation>
    <scope>NUCLEOTIDE SEQUENCE [LARGE SCALE GENOMIC DNA]</scope>
    <source>
        <strain evidence="3 4">I1-1</strain>
    </source>
</reference>
<organism evidence="3 4">
    <name type="scientific">Tepidimonas taiwanensis</name>
    <dbReference type="NCBI Taxonomy" id="307486"/>
    <lineage>
        <taxon>Bacteria</taxon>
        <taxon>Pseudomonadati</taxon>
        <taxon>Pseudomonadota</taxon>
        <taxon>Betaproteobacteria</taxon>
        <taxon>Burkholderiales</taxon>
        <taxon>Tepidimonas</taxon>
    </lineage>
</organism>